<dbReference type="EMBL" id="JBEUWX010000001">
    <property type="protein sequence ID" value="MFA9949103.1"/>
    <property type="molecule type" value="Genomic_DNA"/>
</dbReference>
<dbReference type="Proteomes" id="UP001574673">
    <property type="component" value="Unassembled WGS sequence"/>
</dbReference>
<reference evidence="2" key="1">
    <citation type="submission" date="2024-06" db="EMBL/GenBank/DDBJ databases">
        <title>Radixoralia hellwigii gen. nov., sp nov., isolated from a root canal in the human oral cavity.</title>
        <authorList>
            <person name="Bartsch S."/>
            <person name="Wittmer A."/>
            <person name="Schulz A.-K."/>
            <person name="Neumann-Schaal M."/>
            <person name="Wolf J."/>
            <person name="Gronow S."/>
            <person name="Tennert C."/>
            <person name="Haecker G."/>
            <person name="Cieplik F."/>
            <person name="Al-Ahmad A."/>
        </authorList>
    </citation>
    <scope>NUCLEOTIDE SEQUENCE [LARGE SCALE GENOMIC DNA]</scope>
    <source>
        <strain evidence="2">Wk13</strain>
    </source>
</reference>
<evidence type="ECO:0000313" key="1">
    <source>
        <dbReference type="EMBL" id="MFA9949103.1"/>
    </source>
</evidence>
<gene>
    <name evidence="1" type="ORF">ABCS64_01960</name>
</gene>
<organism evidence="1 2">
    <name type="scientific">Dentiradicibacter hellwigii</name>
    <dbReference type="NCBI Taxonomy" id="3149053"/>
    <lineage>
        <taxon>Bacteria</taxon>
        <taxon>Pseudomonadati</taxon>
        <taxon>Pseudomonadota</taxon>
        <taxon>Betaproteobacteria</taxon>
        <taxon>Rhodocyclales</taxon>
        <taxon>Rhodocyclaceae</taxon>
        <taxon>Dentiradicibacter</taxon>
    </lineage>
</organism>
<accession>A0ABV4UBP4</accession>
<sequence length="44" mass="4825">MKIRIVRSVLILAYIIGLGLATTLVNHAPDHHAADSEILEHNAH</sequence>
<proteinExistence type="predicted"/>
<name>A0ABV4UBP4_9RHOO</name>
<keyword evidence="2" id="KW-1185">Reference proteome</keyword>
<protein>
    <submittedName>
        <fullName evidence="1">Uncharacterized protein</fullName>
    </submittedName>
</protein>
<comment type="caution">
    <text evidence="1">The sequence shown here is derived from an EMBL/GenBank/DDBJ whole genome shotgun (WGS) entry which is preliminary data.</text>
</comment>
<evidence type="ECO:0000313" key="2">
    <source>
        <dbReference type="Proteomes" id="UP001574673"/>
    </source>
</evidence>
<dbReference type="RefSeq" id="WP_418890256.1">
    <property type="nucleotide sequence ID" value="NZ_JBEUWX010000001.1"/>
</dbReference>